<dbReference type="RefSeq" id="WP_182817542.1">
    <property type="nucleotide sequence ID" value="NZ_AP022227.1"/>
</dbReference>
<sequence>MSRIDTLPGAGPVLSLRQALYRAGRDYSGGITALAYDMGIDIDALQKKLKHDEERRWLSPDELEEVLQWTKSDRVLDAIGRAAGGVWYRPEPMPATHGALKAVGKLLDEAGEFVGSMHDGASDNVWEPHEVLHLEQRGVDVIRQVLAIMAGARQAMEERSNG</sequence>
<dbReference type="GO" id="GO:0003677">
    <property type="term" value="F:DNA binding"/>
    <property type="evidence" value="ECO:0007669"/>
    <property type="project" value="InterPro"/>
</dbReference>
<dbReference type="Pfam" id="PF06892">
    <property type="entry name" value="Phage_CP76"/>
    <property type="match status" value="1"/>
</dbReference>
<dbReference type="EMBL" id="AP022227">
    <property type="protein sequence ID" value="BBT38914.1"/>
    <property type="molecule type" value="Genomic_DNA"/>
</dbReference>
<reference evidence="1 2" key="1">
    <citation type="submission" date="2019-12" db="EMBL/GenBank/DDBJ databases">
        <title>complete genome sequences of Pseudomonas putida str. WP8-W18-CRE-01 isolated from wastewater treatment plant effluent.</title>
        <authorList>
            <person name="Sekizuka T."/>
            <person name="Itokawa K."/>
            <person name="Yatsu K."/>
            <person name="Inamine Y."/>
            <person name="Kuroda M."/>
        </authorList>
    </citation>
    <scope>NUCLEOTIDE SEQUENCE [LARGE SCALE GENOMIC DNA]</scope>
    <source>
        <strain evidence="1 2">WP8-W18-CRE-01</strain>
    </source>
</reference>
<accession>A0A6S5TQD9</accession>
<name>A0A6S5TQD9_PSEPU</name>
<gene>
    <name evidence="1" type="ORF">WP8W18C01_12550</name>
</gene>
<proteinExistence type="predicted"/>
<organism evidence="1 2">
    <name type="scientific">Pseudomonas putida</name>
    <name type="common">Arthrobacter siderocapsulatus</name>
    <dbReference type="NCBI Taxonomy" id="303"/>
    <lineage>
        <taxon>Bacteria</taxon>
        <taxon>Pseudomonadati</taxon>
        <taxon>Pseudomonadota</taxon>
        <taxon>Gammaproteobacteria</taxon>
        <taxon>Pseudomonadales</taxon>
        <taxon>Pseudomonadaceae</taxon>
        <taxon>Pseudomonas</taxon>
    </lineage>
</organism>
<evidence type="ECO:0000313" key="1">
    <source>
        <dbReference type="EMBL" id="BBT38914.1"/>
    </source>
</evidence>
<dbReference type="Proteomes" id="UP000515680">
    <property type="component" value="Chromosome"/>
</dbReference>
<dbReference type="InterPro" id="IPR009679">
    <property type="entry name" value="Phage_186_CII-like"/>
</dbReference>
<protein>
    <submittedName>
        <fullName evidence="1">Uncharacterized protein</fullName>
    </submittedName>
</protein>
<evidence type="ECO:0000313" key="2">
    <source>
        <dbReference type="Proteomes" id="UP000515680"/>
    </source>
</evidence>
<dbReference type="AlphaFoldDB" id="A0A6S5TQD9"/>